<dbReference type="PANTHER" id="PTHR13318">
    <property type="entry name" value="PARTNER OF PAIRED, ISOFORM B-RELATED"/>
    <property type="match status" value="1"/>
</dbReference>
<reference evidence="3" key="1">
    <citation type="journal article" date="2017" name="Cell">
        <title>Insights into land plant evolution garnered from the Marchantia polymorpha genome.</title>
        <authorList>
            <person name="Bowman J.L."/>
            <person name="Kohchi T."/>
            <person name="Yamato K.T."/>
            <person name="Jenkins J."/>
            <person name="Shu S."/>
            <person name="Ishizaki K."/>
            <person name="Yamaoka S."/>
            <person name="Nishihama R."/>
            <person name="Nakamura Y."/>
            <person name="Berger F."/>
            <person name="Adam C."/>
            <person name="Aki S.S."/>
            <person name="Althoff F."/>
            <person name="Araki T."/>
            <person name="Arteaga-Vazquez M.A."/>
            <person name="Balasubrmanian S."/>
            <person name="Barry K."/>
            <person name="Bauer D."/>
            <person name="Boehm C.R."/>
            <person name="Briginshaw L."/>
            <person name="Caballero-Perez J."/>
            <person name="Catarino B."/>
            <person name="Chen F."/>
            <person name="Chiyoda S."/>
            <person name="Chovatia M."/>
            <person name="Davies K.M."/>
            <person name="Delmans M."/>
            <person name="Demura T."/>
            <person name="Dierschke T."/>
            <person name="Dolan L."/>
            <person name="Dorantes-Acosta A.E."/>
            <person name="Eklund D.M."/>
            <person name="Florent S.N."/>
            <person name="Flores-Sandoval E."/>
            <person name="Fujiyama A."/>
            <person name="Fukuzawa H."/>
            <person name="Galik B."/>
            <person name="Grimanelli D."/>
            <person name="Grimwood J."/>
            <person name="Grossniklaus U."/>
            <person name="Hamada T."/>
            <person name="Haseloff J."/>
            <person name="Hetherington A.J."/>
            <person name="Higo A."/>
            <person name="Hirakawa Y."/>
            <person name="Hundley H.N."/>
            <person name="Ikeda Y."/>
            <person name="Inoue K."/>
            <person name="Inoue S.I."/>
            <person name="Ishida S."/>
            <person name="Jia Q."/>
            <person name="Kakita M."/>
            <person name="Kanazawa T."/>
            <person name="Kawai Y."/>
            <person name="Kawashima T."/>
            <person name="Kennedy M."/>
            <person name="Kinose K."/>
            <person name="Kinoshita T."/>
            <person name="Kohara Y."/>
            <person name="Koide E."/>
            <person name="Komatsu K."/>
            <person name="Kopischke S."/>
            <person name="Kubo M."/>
            <person name="Kyozuka J."/>
            <person name="Lagercrantz U."/>
            <person name="Lin S.S."/>
            <person name="Lindquist E."/>
            <person name="Lipzen A.M."/>
            <person name="Lu C.W."/>
            <person name="De Luna E."/>
            <person name="Martienssen R.A."/>
            <person name="Minamino N."/>
            <person name="Mizutani M."/>
            <person name="Mizutani M."/>
            <person name="Mochizuki N."/>
            <person name="Monte I."/>
            <person name="Mosher R."/>
            <person name="Nagasaki H."/>
            <person name="Nakagami H."/>
            <person name="Naramoto S."/>
            <person name="Nishitani K."/>
            <person name="Ohtani M."/>
            <person name="Okamoto T."/>
            <person name="Okumura M."/>
            <person name="Phillips J."/>
            <person name="Pollak B."/>
            <person name="Reinders A."/>
            <person name="Rovekamp M."/>
            <person name="Sano R."/>
            <person name="Sawa S."/>
            <person name="Schmid M.W."/>
            <person name="Shirakawa M."/>
            <person name="Solano R."/>
            <person name="Spunde A."/>
            <person name="Suetsugu N."/>
            <person name="Sugano S."/>
            <person name="Sugiyama A."/>
            <person name="Sun R."/>
            <person name="Suzuki Y."/>
            <person name="Takenaka M."/>
            <person name="Takezawa D."/>
            <person name="Tomogane H."/>
            <person name="Tsuzuki M."/>
            <person name="Ueda T."/>
            <person name="Umeda M."/>
            <person name="Ward J.M."/>
            <person name="Watanabe Y."/>
            <person name="Yazaki K."/>
            <person name="Yokoyama R."/>
            <person name="Yoshitake Y."/>
            <person name="Yotsui I."/>
            <person name="Zachgo S."/>
            <person name="Schmutz J."/>
        </authorList>
    </citation>
    <scope>NUCLEOTIDE SEQUENCE [LARGE SCALE GENOMIC DNA]</scope>
    <source>
        <strain evidence="3">Tak-1</strain>
    </source>
</reference>
<dbReference type="InterPro" id="IPR001611">
    <property type="entry name" value="Leu-rich_rpt"/>
</dbReference>
<dbReference type="PANTHER" id="PTHR13318:SF105">
    <property type="entry name" value="F-BOX_LRR-REPEAT PROTEIN 3"/>
    <property type="match status" value="1"/>
</dbReference>
<protein>
    <recommendedName>
        <fullName evidence="1">F-box/LRR-repeat protein 15-like leucin rich repeat domain-containing protein</fullName>
    </recommendedName>
</protein>
<dbReference type="Gene3D" id="1.20.1280.50">
    <property type="match status" value="1"/>
</dbReference>
<dbReference type="SMART" id="SM00367">
    <property type="entry name" value="LRR_CC"/>
    <property type="match status" value="18"/>
</dbReference>
<dbReference type="Pfam" id="PF25372">
    <property type="entry name" value="DUF7885"/>
    <property type="match status" value="3"/>
</dbReference>
<gene>
    <name evidence="2" type="ORF">MARPO_0010s0090</name>
</gene>
<dbReference type="InterPro" id="IPR006553">
    <property type="entry name" value="Leu-rich_rpt_Cys-con_subtyp"/>
</dbReference>
<dbReference type="GO" id="GO:0019005">
    <property type="term" value="C:SCF ubiquitin ligase complex"/>
    <property type="evidence" value="ECO:0000318"/>
    <property type="project" value="GO_Central"/>
</dbReference>
<sequence>MTRRFLRCRPQSFADGSFAQLDDNLLLNVLSRLTDSADRQAYRLVCRRFLGLEANSRNSLHLFRVEGLEPLLRRYRDIQHLDLSACVLESDETLEIVGEYTGENLRSINLSSLNTFTEVGLSCLASKCSLLRDLDLTHCTQIGDQGMISLSNLKELESLKLVNCRNITDVGLGCVAAGCKKLKFLSLRWCLGISDVGISLVASNCNQLQTLDLSYTDVTSKGLNSITLLQSLKNLVMVSCNSVDDAALAVLKRCSKSLLRLDVARCVNVSERGIMALASGATPLQQLTLSYCSPITEALLKSFGKFESLLAIRLDGCDIAPNGLTFIGRGCKLLKEFSVCKCRGITDEGIQVIVNGCQNLHKLDLTCCRDLSDVTLASIASSCRQLRSLKMEACNLVTDKGLGLLANGCMSLEELDLTDTHINDEGLKYLARCTALRSLKLGYCLNLTDKGVGYIAASCCNLREIDLYRSTGIGDAGISALANGCRRLRVMNLSYCARITDASLHSISQLRDLNNLEIRACSLVTSVGLCSIAAGCKKLLELDLKHCVSIDDKGLIAIAQNCPNLRQVNLSFSPVGDEGLAAIARLSCIQNMKLIHIKEVSIEGLSSALPACTSLKKIKLEASLRVQLSPETQRIAESRGCRLRWMGKYQHSLEDLDD</sequence>
<dbReference type="FunFam" id="3.80.10.10:FF:000276">
    <property type="entry name" value="F-box/LRR-repeat protein 3"/>
    <property type="match status" value="1"/>
</dbReference>
<feature type="domain" description="F-box/LRR-repeat protein 15-like leucin rich repeat" evidence="1">
    <location>
        <begin position="513"/>
        <end position="611"/>
    </location>
</feature>
<dbReference type="Pfam" id="PF13516">
    <property type="entry name" value="LRR_6"/>
    <property type="match status" value="1"/>
</dbReference>
<dbReference type="Gramene" id="Mp5g23660.1">
    <property type="protein sequence ID" value="Mp5g23660.1.cds"/>
    <property type="gene ID" value="Mp5g23660"/>
</dbReference>
<dbReference type="Gene3D" id="3.80.10.10">
    <property type="entry name" value="Ribonuclease Inhibitor"/>
    <property type="match status" value="4"/>
</dbReference>
<accession>A0A2R6XKS9</accession>
<dbReference type="OrthoDB" id="550575at2759"/>
<dbReference type="InterPro" id="IPR032675">
    <property type="entry name" value="LRR_dom_sf"/>
</dbReference>
<dbReference type="GO" id="GO:0031146">
    <property type="term" value="P:SCF-dependent proteasomal ubiquitin-dependent protein catabolic process"/>
    <property type="evidence" value="ECO:0000318"/>
    <property type="project" value="GO_Central"/>
</dbReference>
<name>A0A2R6XKS9_MARPO</name>
<feature type="domain" description="F-box/LRR-repeat protein 15-like leucin rich repeat" evidence="1">
    <location>
        <begin position="420"/>
        <end position="506"/>
    </location>
</feature>
<feature type="domain" description="F-box/LRR-repeat protein 15-like leucin rich repeat" evidence="1">
    <location>
        <begin position="193"/>
        <end position="406"/>
    </location>
</feature>
<evidence type="ECO:0000259" key="1">
    <source>
        <dbReference type="Pfam" id="PF25372"/>
    </source>
</evidence>
<dbReference type="OMA" id="SINLWYC"/>
<evidence type="ECO:0000313" key="3">
    <source>
        <dbReference type="Proteomes" id="UP000244005"/>
    </source>
</evidence>
<dbReference type="InterPro" id="IPR057207">
    <property type="entry name" value="FBXL15_LRR"/>
</dbReference>
<dbReference type="EMBL" id="KZ772682">
    <property type="protein sequence ID" value="PTQ46692.1"/>
    <property type="molecule type" value="Genomic_DNA"/>
</dbReference>
<keyword evidence="3" id="KW-1185">Reference proteome</keyword>
<dbReference type="Proteomes" id="UP000244005">
    <property type="component" value="Unassembled WGS sequence"/>
</dbReference>
<dbReference type="SMART" id="SM00368">
    <property type="entry name" value="LRR_RI"/>
    <property type="match status" value="3"/>
</dbReference>
<dbReference type="AlphaFoldDB" id="A0A2R6XKS9"/>
<proteinExistence type="predicted"/>
<dbReference type="SUPFAM" id="SSF52047">
    <property type="entry name" value="RNI-like"/>
    <property type="match status" value="3"/>
</dbReference>
<organism evidence="2 3">
    <name type="scientific">Marchantia polymorpha</name>
    <name type="common">Common liverwort</name>
    <name type="synonym">Marchantia aquatica</name>
    <dbReference type="NCBI Taxonomy" id="3197"/>
    <lineage>
        <taxon>Eukaryota</taxon>
        <taxon>Viridiplantae</taxon>
        <taxon>Streptophyta</taxon>
        <taxon>Embryophyta</taxon>
        <taxon>Marchantiophyta</taxon>
        <taxon>Marchantiopsida</taxon>
        <taxon>Marchantiidae</taxon>
        <taxon>Marchantiales</taxon>
        <taxon>Marchantiaceae</taxon>
        <taxon>Marchantia</taxon>
    </lineage>
</organism>
<evidence type="ECO:0000313" key="2">
    <source>
        <dbReference type="EMBL" id="PTQ46692.1"/>
    </source>
</evidence>